<keyword evidence="2" id="KW-0813">Transport</keyword>
<sequence>GVLVDELSKSFQTKNKTNLHQLIRLEVGPYLYNDGKGRDIPIKELVERRHRERTNKALSDTRFCCWDINKRGPLGETAFHICLLNNSTKHNMLAMEMVEVFPNLLVDIYLGDEYYGENVLHMAIANEDMSMIKFILEESKKVEERCCGSFFCPSDQKSTRVDQPDKEQPLLSKETNYSGLIYWGEYPMMFAACSMQVGAFELLLREGADIYATDSNLNNVLHMMVIHNNKEMFNLAFNHAGMDLLSQTNKQGLTPLTLCAKLGNKDMLDHILELKREISWVFGDVTCATYPLSDVDTINPTDGSINSHSALSIILSEESNEHLEMLDGLLFQLLHEKWKHYAKVQFYVKAVFFILYLPSTVISANTSLGLVNISVVDQCYLLSTSSATQIFRYVLECIVVISAVVYLVVAVLEIYNEGKETFWWTIYNTPMKGSFLISCVLVLLIIPCRFTCHLLSENVILTLCICTCIPYLLFFCRGFKLVGPFIVAIYNMIMGDLLRFLILYSIFLMGFSQAMYIVFRGTGHPLFSHPFQSIMGMFIITLGEFSDLYLDFEQARHPAAAKVLFVIYMVIVTVLLINMLIAMMGNTFNKIAATRWEWQRQWAKIVLVMERSVSAEHRIKKQRIYSQPDSKGNGRRFVVRN</sequence>
<evidence type="ECO:0000256" key="11">
    <source>
        <dbReference type="ARBA" id="ARBA00023136"/>
    </source>
</evidence>
<comment type="subcellular location">
    <subcellularLocation>
        <location evidence="1">Cell membrane</location>
        <topology evidence="1">Multi-pass membrane protein</topology>
    </subcellularLocation>
</comment>
<dbReference type="Ensembl" id="ENSCSAVT00000012902.1">
    <property type="protein sequence ID" value="ENSCSAVP00000012753.1"/>
    <property type="gene ID" value="ENSCSAVG00000007491.1"/>
</dbReference>
<evidence type="ECO:0000256" key="7">
    <source>
        <dbReference type="ARBA" id="ARBA00022737"/>
    </source>
</evidence>
<keyword evidence="9 15" id="KW-1133">Transmembrane helix</keyword>
<protein>
    <recommendedName>
        <fullName evidence="16">Ion transport domain-containing protein</fullName>
    </recommendedName>
</protein>
<comment type="catalytic activity">
    <reaction evidence="13">
        <text>Ca(2+)(in) = Ca(2+)(out)</text>
        <dbReference type="Rhea" id="RHEA:29671"/>
        <dbReference type="ChEBI" id="CHEBI:29108"/>
    </reaction>
</comment>
<feature type="repeat" description="ANK" evidence="14">
    <location>
        <begin position="183"/>
        <end position="215"/>
    </location>
</feature>
<feature type="transmembrane region" description="Helical" evidence="15">
    <location>
        <begin position="458"/>
        <end position="476"/>
    </location>
</feature>
<evidence type="ECO:0000256" key="8">
    <source>
        <dbReference type="ARBA" id="ARBA00022837"/>
    </source>
</evidence>
<evidence type="ECO:0000256" key="6">
    <source>
        <dbReference type="ARBA" id="ARBA00022692"/>
    </source>
</evidence>
<keyword evidence="10" id="KW-0406">Ion transport</keyword>
<dbReference type="InterPro" id="IPR024862">
    <property type="entry name" value="TRPV"/>
</dbReference>
<keyword evidence="12" id="KW-0407">Ion channel</keyword>
<dbReference type="Pfam" id="PF12796">
    <property type="entry name" value="Ank_2"/>
    <property type="match status" value="1"/>
</dbReference>
<organism evidence="17 18">
    <name type="scientific">Ciona savignyi</name>
    <name type="common">Pacific transparent sea squirt</name>
    <dbReference type="NCBI Taxonomy" id="51511"/>
    <lineage>
        <taxon>Eukaryota</taxon>
        <taxon>Metazoa</taxon>
        <taxon>Chordata</taxon>
        <taxon>Tunicata</taxon>
        <taxon>Ascidiacea</taxon>
        <taxon>Phlebobranchia</taxon>
        <taxon>Cionidae</taxon>
        <taxon>Ciona</taxon>
    </lineage>
</organism>
<dbReference type="PANTHER" id="PTHR10582:SF28">
    <property type="entry name" value="NANCHUNG, ISOFORM B"/>
    <property type="match status" value="1"/>
</dbReference>
<reference evidence="18" key="1">
    <citation type="submission" date="2003-08" db="EMBL/GenBank/DDBJ databases">
        <authorList>
            <person name="Birren B."/>
            <person name="Nusbaum C."/>
            <person name="Abebe A."/>
            <person name="Abouelleil A."/>
            <person name="Adekoya E."/>
            <person name="Ait-zahra M."/>
            <person name="Allen N."/>
            <person name="Allen T."/>
            <person name="An P."/>
            <person name="Anderson M."/>
            <person name="Anderson S."/>
            <person name="Arachchi H."/>
            <person name="Armbruster J."/>
            <person name="Bachantsang P."/>
            <person name="Baldwin J."/>
            <person name="Barry A."/>
            <person name="Bayul T."/>
            <person name="Blitshsteyn B."/>
            <person name="Bloom T."/>
            <person name="Blye J."/>
            <person name="Boguslavskiy L."/>
            <person name="Borowsky M."/>
            <person name="Boukhgalter B."/>
            <person name="Brunache A."/>
            <person name="Butler J."/>
            <person name="Calixte N."/>
            <person name="Calvo S."/>
            <person name="Camarata J."/>
            <person name="Campo K."/>
            <person name="Chang J."/>
            <person name="Cheshatsang Y."/>
            <person name="Citroen M."/>
            <person name="Collymore A."/>
            <person name="Considine T."/>
            <person name="Cook A."/>
            <person name="Cooke P."/>
            <person name="Corum B."/>
            <person name="Cuomo C."/>
            <person name="David R."/>
            <person name="Dawoe T."/>
            <person name="Degray S."/>
            <person name="Dodge S."/>
            <person name="Dooley K."/>
            <person name="Dorje P."/>
            <person name="Dorjee K."/>
            <person name="Dorris L."/>
            <person name="Duffey N."/>
            <person name="Dupes A."/>
            <person name="Elkins T."/>
            <person name="Engels R."/>
            <person name="Erickson J."/>
            <person name="Farina A."/>
            <person name="Faro S."/>
            <person name="Ferreira P."/>
            <person name="Fischer H."/>
            <person name="Fitzgerald M."/>
            <person name="Foley K."/>
            <person name="Gage D."/>
            <person name="Galagan J."/>
            <person name="Gearin G."/>
            <person name="Gnerre S."/>
            <person name="Gnirke A."/>
            <person name="Goyette A."/>
            <person name="Graham J."/>
            <person name="Grandbois E."/>
            <person name="Gyaltsen K."/>
            <person name="Hafez N."/>
            <person name="Hagopian D."/>
            <person name="Hagos B."/>
            <person name="Hall J."/>
            <person name="Hatcher B."/>
            <person name="Heller A."/>
            <person name="Higgins H."/>
            <person name="Honan T."/>
            <person name="Horn A."/>
            <person name="Houde N."/>
            <person name="Hughes L."/>
            <person name="Hulme W."/>
            <person name="Husby E."/>
            <person name="Iliev I."/>
            <person name="Jaffe D."/>
            <person name="Jones C."/>
            <person name="Kamal M."/>
            <person name="Kamat A."/>
            <person name="Kamvysselis M."/>
            <person name="Karlsson E."/>
            <person name="Kells C."/>
            <person name="Kieu A."/>
            <person name="Kisner P."/>
            <person name="Kodira C."/>
            <person name="Kulbokas E."/>
            <person name="Labutti K."/>
            <person name="Lama D."/>
            <person name="Landers T."/>
            <person name="Leger J."/>
            <person name="Levine S."/>
            <person name="Lewis D."/>
            <person name="Lewis T."/>
            <person name="Lindblad-toh K."/>
            <person name="Liu X."/>
            <person name="Lokyitsang T."/>
            <person name="Lokyitsang Y."/>
            <person name="Lucien O."/>
            <person name="Lui A."/>
            <person name="Ma L.J."/>
            <person name="Mabbitt R."/>
            <person name="Macdonald J."/>
            <person name="Maclean C."/>
            <person name="Major J."/>
            <person name="Manning J."/>
            <person name="Marabella R."/>
            <person name="Maru K."/>
            <person name="Matthews C."/>
            <person name="Mauceli E."/>
            <person name="Mccarthy M."/>
            <person name="Mcdonough S."/>
            <person name="Mcghee T."/>
            <person name="Meldrim J."/>
            <person name="Meneus L."/>
            <person name="Mesirov J."/>
            <person name="Mihalev A."/>
            <person name="Mihova T."/>
            <person name="Mikkelsen T."/>
            <person name="Mlenga V."/>
            <person name="Moru K."/>
            <person name="Mozes J."/>
            <person name="Mulrain L."/>
            <person name="Munson G."/>
            <person name="Naylor J."/>
            <person name="Newes C."/>
            <person name="Nguyen C."/>
            <person name="Nguyen N."/>
            <person name="Nguyen T."/>
            <person name="Nicol R."/>
            <person name="Nielsen C."/>
            <person name="Nizzari M."/>
            <person name="Norbu C."/>
            <person name="Norbu N."/>
            <person name="O'donnell P."/>
            <person name="Okoawo O."/>
            <person name="O'leary S."/>
            <person name="Omotosho B."/>
            <person name="O'neill K."/>
            <person name="Osman S."/>
            <person name="Parker S."/>
            <person name="Perrin D."/>
            <person name="Phunkhang P."/>
            <person name="Piqani B."/>
            <person name="Purcell S."/>
            <person name="Rachupka T."/>
            <person name="Ramasamy U."/>
            <person name="Rameau R."/>
            <person name="Ray V."/>
            <person name="Raymond C."/>
            <person name="Retta R."/>
            <person name="Richardson S."/>
            <person name="Rise C."/>
            <person name="Rodriguez J."/>
            <person name="Rogers J."/>
            <person name="Rogov P."/>
            <person name="Rutman M."/>
            <person name="Schupbach R."/>
            <person name="Seaman C."/>
            <person name="Settipalli S."/>
            <person name="Sharpe T."/>
            <person name="Sheridan J."/>
            <person name="Sherpa N."/>
            <person name="Shi J."/>
            <person name="Smirnov S."/>
            <person name="Smith C."/>
            <person name="Sougnez C."/>
            <person name="Spencer B."/>
            <person name="Stalker J."/>
            <person name="Stange-thomann N."/>
            <person name="Stavropoulos S."/>
            <person name="Stetson K."/>
            <person name="Stone C."/>
            <person name="Stone S."/>
            <person name="Stubbs M."/>
            <person name="Talamas J."/>
            <person name="Tchuinga P."/>
            <person name="Tenzing P."/>
            <person name="Tesfaye S."/>
            <person name="Theodore J."/>
            <person name="Thoulutsang Y."/>
            <person name="Topham K."/>
            <person name="Towey S."/>
            <person name="Tsamla T."/>
            <person name="Tsomo N."/>
            <person name="Vallee D."/>
            <person name="Vassiliev H."/>
            <person name="Venkataraman V."/>
            <person name="Vinson J."/>
            <person name="Vo A."/>
            <person name="Wade C."/>
            <person name="Wang S."/>
            <person name="Wangchuk T."/>
            <person name="Wangdi T."/>
            <person name="Whittaker C."/>
            <person name="Wilkinson J."/>
            <person name="Wu Y."/>
            <person name="Wyman D."/>
            <person name="Yadav S."/>
            <person name="Yang S."/>
            <person name="Yang X."/>
            <person name="Yeager S."/>
            <person name="Yee E."/>
            <person name="Young G."/>
            <person name="Zainoun J."/>
            <person name="Zembeck L."/>
            <person name="Zimmer A."/>
            <person name="Zody M."/>
            <person name="Lander E."/>
        </authorList>
    </citation>
    <scope>NUCLEOTIDE SEQUENCE [LARGE SCALE GENOMIC DNA]</scope>
</reference>
<dbReference type="Proteomes" id="UP000007875">
    <property type="component" value="Unassembled WGS sequence"/>
</dbReference>
<evidence type="ECO:0000256" key="1">
    <source>
        <dbReference type="ARBA" id="ARBA00004651"/>
    </source>
</evidence>
<dbReference type="GO" id="GO:0098703">
    <property type="term" value="P:calcium ion import across plasma membrane"/>
    <property type="evidence" value="ECO:0007669"/>
    <property type="project" value="TreeGrafter"/>
</dbReference>
<keyword evidence="6 15" id="KW-0812">Transmembrane</keyword>
<feature type="transmembrane region" description="Helical" evidence="15">
    <location>
        <begin position="562"/>
        <end position="585"/>
    </location>
</feature>
<dbReference type="InterPro" id="IPR005821">
    <property type="entry name" value="Ion_trans_dom"/>
</dbReference>
<keyword evidence="14" id="KW-0040">ANK repeat</keyword>
<keyword evidence="11 15" id="KW-0472">Membrane</keyword>
<feature type="transmembrane region" description="Helical" evidence="15">
    <location>
        <begin position="346"/>
        <end position="370"/>
    </location>
</feature>
<feature type="domain" description="Ion transport" evidence="16">
    <location>
        <begin position="387"/>
        <end position="593"/>
    </location>
</feature>
<dbReference type="Pfam" id="PF00520">
    <property type="entry name" value="Ion_trans"/>
    <property type="match status" value="1"/>
</dbReference>
<dbReference type="GO" id="GO:0005886">
    <property type="term" value="C:plasma membrane"/>
    <property type="evidence" value="ECO:0007669"/>
    <property type="project" value="UniProtKB-SubCell"/>
</dbReference>
<dbReference type="SUPFAM" id="SSF81324">
    <property type="entry name" value="Voltage-gated potassium channels"/>
    <property type="match status" value="1"/>
</dbReference>
<accession>H2Z591</accession>
<dbReference type="PROSITE" id="PS50088">
    <property type="entry name" value="ANK_REPEAT"/>
    <property type="match status" value="1"/>
</dbReference>
<name>H2Z591_CIOSA</name>
<evidence type="ECO:0000256" key="10">
    <source>
        <dbReference type="ARBA" id="ARBA00023065"/>
    </source>
</evidence>
<dbReference type="GeneTree" id="ENSGT00940000170093"/>
<evidence type="ECO:0000256" key="13">
    <source>
        <dbReference type="ARBA" id="ARBA00036634"/>
    </source>
</evidence>
<dbReference type="Gene3D" id="1.10.287.70">
    <property type="match status" value="1"/>
</dbReference>
<dbReference type="AlphaFoldDB" id="H2Z591"/>
<keyword evidence="7" id="KW-0677">Repeat</keyword>
<evidence type="ECO:0000259" key="16">
    <source>
        <dbReference type="Pfam" id="PF00520"/>
    </source>
</evidence>
<reference evidence="17" key="2">
    <citation type="submission" date="2025-08" db="UniProtKB">
        <authorList>
            <consortium name="Ensembl"/>
        </authorList>
    </citation>
    <scope>IDENTIFICATION</scope>
</reference>
<evidence type="ECO:0000313" key="18">
    <source>
        <dbReference type="Proteomes" id="UP000007875"/>
    </source>
</evidence>
<dbReference type="SUPFAM" id="SSF48403">
    <property type="entry name" value="Ankyrin repeat"/>
    <property type="match status" value="1"/>
</dbReference>
<keyword evidence="8" id="KW-0106">Calcium</keyword>
<keyword evidence="3" id="KW-1003">Cell membrane</keyword>
<evidence type="ECO:0000313" key="17">
    <source>
        <dbReference type="Ensembl" id="ENSCSAVP00000012753.1"/>
    </source>
</evidence>
<keyword evidence="4" id="KW-0109">Calcium transport</keyword>
<proteinExistence type="predicted"/>
<dbReference type="InterPro" id="IPR002110">
    <property type="entry name" value="Ankyrin_rpt"/>
</dbReference>
<dbReference type="SMART" id="SM00248">
    <property type="entry name" value="ANK"/>
    <property type="match status" value="5"/>
</dbReference>
<dbReference type="GO" id="GO:0005262">
    <property type="term" value="F:calcium channel activity"/>
    <property type="evidence" value="ECO:0007669"/>
    <property type="project" value="UniProtKB-KW"/>
</dbReference>
<evidence type="ECO:0000256" key="5">
    <source>
        <dbReference type="ARBA" id="ARBA00022673"/>
    </source>
</evidence>
<evidence type="ECO:0000256" key="4">
    <source>
        <dbReference type="ARBA" id="ARBA00022568"/>
    </source>
</evidence>
<reference evidence="17" key="3">
    <citation type="submission" date="2025-09" db="UniProtKB">
        <authorList>
            <consortium name="Ensembl"/>
        </authorList>
    </citation>
    <scope>IDENTIFICATION</scope>
</reference>
<evidence type="ECO:0000256" key="12">
    <source>
        <dbReference type="ARBA" id="ARBA00023303"/>
    </source>
</evidence>
<evidence type="ECO:0000256" key="9">
    <source>
        <dbReference type="ARBA" id="ARBA00022989"/>
    </source>
</evidence>
<dbReference type="Gene3D" id="1.25.40.20">
    <property type="entry name" value="Ankyrin repeat-containing domain"/>
    <property type="match status" value="1"/>
</dbReference>
<feature type="transmembrane region" description="Helical" evidence="15">
    <location>
        <begin position="531"/>
        <end position="550"/>
    </location>
</feature>
<feature type="transmembrane region" description="Helical" evidence="15">
    <location>
        <begin position="390"/>
        <end position="412"/>
    </location>
</feature>
<evidence type="ECO:0000256" key="15">
    <source>
        <dbReference type="SAM" id="Phobius"/>
    </source>
</evidence>
<keyword evidence="18" id="KW-1185">Reference proteome</keyword>
<dbReference type="PANTHER" id="PTHR10582">
    <property type="entry name" value="TRANSIENT RECEPTOR POTENTIAL ION CHANNEL PROTEIN"/>
    <property type="match status" value="1"/>
</dbReference>
<feature type="transmembrane region" description="Helical" evidence="15">
    <location>
        <begin position="433"/>
        <end position="452"/>
    </location>
</feature>
<keyword evidence="5" id="KW-0107">Calcium channel</keyword>
<evidence type="ECO:0000256" key="14">
    <source>
        <dbReference type="PROSITE-ProRule" id="PRU00023"/>
    </source>
</evidence>
<evidence type="ECO:0000256" key="3">
    <source>
        <dbReference type="ARBA" id="ARBA00022475"/>
    </source>
</evidence>
<dbReference type="InterPro" id="IPR036770">
    <property type="entry name" value="Ankyrin_rpt-contain_sf"/>
</dbReference>
<evidence type="ECO:0000256" key="2">
    <source>
        <dbReference type="ARBA" id="ARBA00022448"/>
    </source>
</evidence>
<feature type="transmembrane region" description="Helical" evidence="15">
    <location>
        <begin position="497"/>
        <end position="519"/>
    </location>
</feature>